<proteinExistence type="predicted"/>
<dbReference type="Pfam" id="PF07728">
    <property type="entry name" value="AAA_5"/>
    <property type="match status" value="1"/>
</dbReference>
<dbReference type="REBASE" id="311029">
    <property type="entry name" value="MspH5ORF1395P"/>
</dbReference>
<dbReference type="InterPro" id="IPR027417">
    <property type="entry name" value="P-loop_NTPase"/>
</dbReference>
<protein>
    <recommendedName>
        <fullName evidence="2">ATPase dynein-related AAA domain-containing protein</fullName>
    </recommendedName>
</protein>
<evidence type="ECO:0000313" key="4">
    <source>
        <dbReference type="Proteomes" id="UP000297149"/>
    </source>
</evidence>
<organism evidence="3 4">
    <name type="scientific">Duncaniella dubosii</name>
    <dbReference type="NCBI Taxonomy" id="2518971"/>
    <lineage>
        <taxon>Bacteria</taxon>
        <taxon>Pseudomonadati</taxon>
        <taxon>Bacteroidota</taxon>
        <taxon>Bacteroidia</taxon>
        <taxon>Bacteroidales</taxon>
        <taxon>Muribaculaceae</taxon>
        <taxon>Duncaniella</taxon>
    </lineage>
</organism>
<sequence length="560" mass="64040">MGNLDIVTNAINNFSHILKIENQIVSLTDNCMDYMSDMPNRNDRDSFFNNFEIRNDNQHSNPLDEPLQVIYYGAPGTGKSYSIDQATDTFGAIRTTFHPDSDYASFVGAYKPTMEDVPMSATYQTKEGTFGEYLTKTKQHPGTEKKIVYKYVPQAFLKAYVAAWSNLDEPYFLVIEEINRGNCAQIFGDLFQLLDRNNAGSSSYAIHADEDIAQFLSSDSKGFAGLSDEQKEAIRTFVLSKDSGKTVSLGQDILDGKLLLLPPNLYIWATMNTSDQSLFPIDSAFKRRWNWKYMPIKYNPLDKKTQQPIDWKFQIGDNLYSWGQFLGKINPEIYTLTESSDKQMGYFFAKADNATGIISEDVFLNKVLFYLWTDVFKDFDVSSELFKNKKANRSFRFTDFFEDSEALGNFIANLNLNIVEIDINSIEDEEPLDGEASENSQSQRDLSRYSINGEGKNNKRQTVLRSLRKYVEANPSLTATQVIEKWNAVNPQLPYFILSTSEYEARIADLPNQRDRYWSVTTGDGEKVYITNQWNANRIREFMNLVNSSDLGIHIEKVSE</sequence>
<evidence type="ECO:0000259" key="2">
    <source>
        <dbReference type="Pfam" id="PF07728"/>
    </source>
</evidence>
<dbReference type="InterPro" id="IPR052934">
    <property type="entry name" value="Methyl-DNA_Rec/Restrict_Enz"/>
</dbReference>
<dbReference type="GO" id="GO:0005524">
    <property type="term" value="F:ATP binding"/>
    <property type="evidence" value="ECO:0007669"/>
    <property type="project" value="InterPro"/>
</dbReference>
<dbReference type="PANTHER" id="PTHR37291:SF1">
    <property type="entry name" value="TYPE IV METHYL-DIRECTED RESTRICTION ENZYME ECOKMCRB SUBUNIT"/>
    <property type="match status" value="1"/>
</dbReference>
<dbReference type="EMBL" id="CP039396">
    <property type="protein sequence ID" value="QCD41072.1"/>
    <property type="molecule type" value="Genomic_DNA"/>
</dbReference>
<gene>
    <name evidence="3" type="ORF">E7747_01390</name>
</gene>
<name>A0A4P7W030_9BACT</name>
<dbReference type="PANTHER" id="PTHR37291">
    <property type="entry name" value="5-METHYLCYTOSINE-SPECIFIC RESTRICTION ENZYME B"/>
    <property type="match status" value="1"/>
</dbReference>
<feature type="domain" description="ATPase dynein-related AAA" evidence="2">
    <location>
        <begin position="69"/>
        <end position="288"/>
    </location>
</feature>
<dbReference type="Proteomes" id="UP000297149">
    <property type="component" value="Chromosome"/>
</dbReference>
<dbReference type="RefSeq" id="WP_136413627.1">
    <property type="nucleotide sequence ID" value="NZ_CP039396.1"/>
</dbReference>
<accession>A0A4P7W030</accession>
<dbReference type="Gene3D" id="3.40.50.300">
    <property type="entry name" value="P-loop containing nucleotide triphosphate hydrolases"/>
    <property type="match status" value="1"/>
</dbReference>
<evidence type="ECO:0000313" key="3">
    <source>
        <dbReference type="EMBL" id="QCD41072.1"/>
    </source>
</evidence>
<feature type="region of interest" description="Disordered" evidence="1">
    <location>
        <begin position="431"/>
        <end position="455"/>
    </location>
</feature>
<evidence type="ECO:0000256" key="1">
    <source>
        <dbReference type="SAM" id="MobiDB-lite"/>
    </source>
</evidence>
<dbReference type="SUPFAM" id="SSF52540">
    <property type="entry name" value="P-loop containing nucleoside triphosphate hydrolases"/>
    <property type="match status" value="1"/>
</dbReference>
<reference evidence="4" key="1">
    <citation type="submission" date="2019-02" db="EMBL/GenBank/DDBJ databases">
        <title>Isolation and identification of novel species under the genus Muribaculum.</title>
        <authorList>
            <person name="Miyake S."/>
            <person name="Ding Y."/>
            <person name="Low A."/>
            <person name="Soh M."/>
            <person name="Seedorf H."/>
        </authorList>
    </citation>
    <scope>NUCLEOTIDE SEQUENCE [LARGE SCALE GENOMIC DNA]</scope>
    <source>
        <strain evidence="4">H5</strain>
    </source>
</reference>
<dbReference type="AlphaFoldDB" id="A0A4P7W030"/>
<dbReference type="GO" id="GO:0016887">
    <property type="term" value="F:ATP hydrolysis activity"/>
    <property type="evidence" value="ECO:0007669"/>
    <property type="project" value="InterPro"/>
</dbReference>
<keyword evidence="4" id="KW-1185">Reference proteome</keyword>
<dbReference type="KEGG" id="ddb:E7747_01390"/>
<dbReference type="InterPro" id="IPR011704">
    <property type="entry name" value="ATPase_dyneun-rel_AAA"/>
</dbReference>